<keyword evidence="13" id="KW-1185">Reference proteome</keyword>
<dbReference type="AlphaFoldDB" id="A0A2U2I6U7"/>
<feature type="binding site" evidence="9">
    <location>
        <position position="79"/>
    </location>
    <ligand>
        <name>glycerol</name>
        <dbReference type="ChEBI" id="CHEBI:17754"/>
    </ligand>
</feature>
<feature type="binding site" evidence="9">
    <location>
        <position position="13"/>
    </location>
    <ligand>
        <name>ATP</name>
        <dbReference type="ChEBI" id="CHEBI:30616"/>
    </ligand>
</feature>
<dbReference type="NCBIfam" id="NF000756">
    <property type="entry name" value="PRK00047.1"/>
    <property type="match status" value="1"/>
</dbReference>
<evidence type="ECO:0000256" key="9">
    <source>
        <dbReference type="HAMAP-Rule" id="MF_00186"/>
    </source>
</evidence>
<feature type="binding site" evidence="9">
    <location>
        <position position="15"/>
    </location>
    <ligand>
        <name>ADP</name>
        <dbReference type="ChEBI" id="CHEBI:456216"/>
    </ligand>
</feature>
<feature type="binding site" evidence="9">
    <location>
        <position position="241"/>
    </location>
    <ligand>
        <name>glycerol</name>
        <dbReference type="ChEBI" id="CHEBI:17754"/>
    </ligand>
</feature>
<feature type="domain" description="Carbohydrate kinase FGGY C-terminal" evidence="11">
    <location>
        <begin position="257"/>
        <end position="443"/>
    </location>
</feature>
<feature type="binding site" evidence="9">
    <location>
        <position position="240"/>
    </location>
    <ligand>
        <name>sn-glycerol 3-phosphate</name>
        <dbReference type="ChEBI" id="CHEBI:57597"/>
    </ligand>
</feature>
<feature type="binding site" evidence="9">
    <location>
        <position position="11"/>
    </location>
    <ligand>
        <name>sn-glycerol 3-phosphate</name>
        <dbReference type="ChEBI" id="CHEBI:57597"/>
    </ligand>
</feature>
<evidence type="ECO:0000259" key="10">
    <source>
        <dbReference type="Pfam" id="PF00370"/>
    </source>
</evidence>
<dbReference type="SUPFAM" id="SSF53067">
    <property type="entry name" value="Actin-like ATPase domain"/>
    <property type="match status" value="2"/>
</dbReference>
<accession>A0A2U2I6U7</accession>
<evidence type="ECO:0000313" key="12">
    <source>
        <dbReference type="EMBL" id="PWF55498.1"/>
    </source>
</evidence>
<evidence type="ECO:0000256" key="7">
    <source>
        <dbReference type="ARBA" id="ARBA00022840"/>
    </source>
</evidence>
<evidence type="ECO:0000256" key="6">
    <source>
        <dbReference type="ARBA" id="ARBA00022798"/>
    </source>
</evidence>
<dbReference type="FunFam" id="3.30.420.40:FF:000008">
    <property type="entry name" value="Glycerol kinase"/>
    <property type="match status" value="1"/>
</dbReference>
<dbReference type="InterPro" id="IPR043129">
    <property type="entry name" value="ATPase_NBD"/>
</dbReference>
<protein>
    <recommendedName>
        <fullName evidence="9">Glycerol kinase</fullName>
        <ecNumber evidence="9">2.7.1.30</ecNumber>
    </recommendedName>
    <alternativeName>
        <fullName evidence="9">ATP:glycerol 3-phosphotransferase</fullName>
    </alternativeName>
    <alternativeName>
        <fullName evidence="9">Glycerokinase</fullName>
        <shortName evidence="9">GK</shortName>
    </alternativeName>
</protein>
<feature type="binding site" evidence="9">
    <location>
        <position position="80"/>
    </location>
    <ligand>
        <name>sn-glycerol 3-phosphate</name>
        <dbReference type="ChEBI" id="CHEBI:57597"/>
    </ligand>
</feature>
<dbReference type="Pfam" id="PF00370">
    <property type="entry name" value="FGGY_N"/>
    <property type="match status" value="1"/>
</dbReference>
<feature type="domain" description="Carbohydrate kinase FGGY N-terminal" evidence="10">
    <location>
        <begin position="3"/>
        <end position="247"/>
    </location>
</feature>
<comment type="activity regulation">
    <text evidence="9">Inhibited by fructose 1,6-bisphosphate (FBP).</text>
</comment>
<gene>
    <name evidence="9 12" type="primary">glpK</name>
    <name evidence="12" type="ORF">C7C56_001595</name>
</gene>
<feature type="binding site" evidence="9">
    <location>
        <position position="12"/>
    </location>
    <ligand>
        <name>ATP</name>
        <dbReference type="ChEBI" id="CHEBI:30616"/>
    </ligand>
</feature>
<feature type="binding site" evidence="9">
    <location>
        <position position="80"/>
    </location>
    <ligand>
        <name>glycerol</name>
        <dbReference type="ChEBI" id="CHEBI:17754"/>
    </ligand>
</feature>
<dbReference type="InterPro" id="IPR018484">
    <property type="entry name" value="FGGY_N"/>
</dbReference>
<dbReference type="GO" id="GO:0019563">
    <property type="term" value="P:glycerol catabolic process"/>
    <property type="evidence" value="ECO:0007669"/>
    <property type="project" value="UniProtKB-UniRule"/>
</dbReference>
<comment type="caution">
    <text evidence="12">The sequence shown here is derived from an EMBL/GenBank/DDBJ whole genome shotgun (WGS) entry which is preliminary data.</text>
</comment>
<feature type="binding site" evidence="9">
    <location>
        <position position="408"/>
    </location>
    <ligand>
        <name>ADP</name>
        <dbReference type="ChEBI" id="CHEBI:456216"/>
    </ligand>
</feature>
<dbReference type="UniPathway" id="UPA00618">
    <property type="reaction ID" value="UER00672"/>
</dbReference>
<sequence length="496" mass="52912">MNYILALDQGTTSSRAIVFSREGVIAARAQRDLALSYPHSGWVEADPMALWQGVLAAARSAVADIGAAHIDAIGIANQRETTVLWDRRSGLPLHNAIVWQDRRTHDACEALRAAGHADFISQAAGLVIDPYFSATKLAWLLDNVPGARERAGRGELCFGTVDSWLVYQLTGGRVNVTDPSNASRTMLYNIHRGCWDQDLLDLFDIPRAVLPEVVPSSGVRGHTDARWFGAELPIGGVAGDQQAATYGQDCVRPGMAKNTYGTGCFIMVNTGAKPAACERLLTTVGWSVDGRTDYLLEGSVFMGGAIVHWLRDLGVIGHSSEIEALATSVADSGGVILVPAFTGLGAPYWDAGARATLTGMSRSSGKAHIARAGLDAIALQCADVLQTMRQAPGVTLTELRVDGGACANDYLMQLQADLLGLPVLRPRVTETTALGAARLAALATAGGDGAGGGIAWRLDRAFVPSWSDDRREAAIARWRRAVAHARQWRAEDDHAR</sequence>
<dbReference type="PROSITE" id="PS00933">
    <property type="entry name" value="FGGY_KINASES_1"/>
    <property type="match status" value="1"/>
</dbReference>
<dbReference type="FunFam" id="3.30.420.40:FF:000007">
    <property type="entry name" value="Glycerol kinase"/>
    <property type="match status" value="1"/>
</dbReference>
<feature type="binding site" evidence="9">
    <location>
        <position position="11"/>
    </location>
    <ligand>
        <name>ADP</name>
        <dbReference type="ChEBI" id="CHEBI:456216"/>
    </ligand>
</feature>
<dbReference type="NCBIfam" id="TIGR01311">
    <property type="entry name" value="glycerol_kin"/>
    <property type="match status" value="1"/>
</dbReference>
<dbReference type="OrthoDB" id="9805576at2"/>
<reference evidence="12 13" key="1">
    <citation type="submission" date="2018-04" db="EMBL/GenBank/DDBJ databases">
        <title>Massilia violaceinigra sp. nov., a novel purple-pigmented bacterium isolated from Tianshan glacier, Xinjiang, China.</title>
        <authorList>
            <person name="Wang H."/>
        </authorList>
    </citation>
    <scope>NUCLEOTIDE SEQUENCE [LARGE SCALE GENOMIC DNA]</scope>
    <source>
        <strain evidence="12 13">B448-2</strain>
    </source>
</reference>
<dbReference type="Gene3D" id="3.30.420.40">
    <property type="match status" value="2"/>
</dbReference>
<feature type="binding site" evidence="9">
    <location>
        <position position="131"/>
    </location>
    <ligand>
        <name>sn-glycerol 3-phosphate</name>
        <dbReference type="ChEBI" id="CHEBI:57597"/>
    </ligand>
</feature>
<comment type="pathway">
    <text evidence="1 9">Polyol metabolism; glycerol degradation via glycerol kinase pathway; sn-glycerol 3-phosphate from glycerol: step 1/1.</text>
</comment>
<dbReference type="PANTHER" id="PTHR10196">
    <property type="entry name" value="SUGAR KINASE"/>
    <property type="match status" value="1"/>
</dbReference>
<keyword evidence="4 9" id="KW-0547">Nucleotide-binding</keyword>
<dbReference type="InterPro" id="IPR018485">
    <property type="entry name" value="FGGY_C"/>
</dbReference>
<dbReference type="Pfam" id="PF02782">
    <property type="entry name" value="FGGY_C"/>
    <property type="match status" value="1"/>
</dbReference>
<feature type="binding site" evidence="9">
    <location>
        <position position="11"/>
    </location>
    <ligand>
        <name>ATP</name>
        <dbReference type="ChEBI" id="CHEBI:30616"/>
    </ligand>
</feature>
<proteinExistence type="inferred from homology"/>
<evidence type="ECO:0000256" key="2">
    <source>
        <dbReference type="ARBA" id="ARBA00009156"/>
    </source>
</evidence>
<keyword evidence="3 9" id="KW-0808">Transferase</keyword>
<evidence type="ECO:0000256" key="5">
    <source>
        <dbReference type="ARBA" id="ARBA00022777"/>
    </source>
</evidence>
<comment type="similarity">
    <text evidence="2 9">Belongs to the FGGY kinase family.</text>
</comment>
<feature type="binding site" evidence="9">
    <location>
        <position position="304"/>
    </location>
    <ligand>
        <name>ADP</name>
        <dbReference type="ChEBI" id="CHEBI:456216"/>
    </ligand>
</feature>
<feature type="binding site" evidence="9">
    <location>
        <position position="404"/>
    </location>
    <ligand>
        <name>ATP</name>
        <dbReference type="ChEBI" id="CHEBI:30616"/>
    </ligand>
</feature>
<evidence type="ECO:0000256" key="8">
    <source>
        <dbReference type="ARBA" id="ARBA00052101"/>
    </source>
</evidence>
<comment type="caution">
    <text evidence="9">Lacks conserved residue(s) required for the propagation of feature annotation.</text>
</comment>
<feature type="binding site" evidence="9">
    <location>
        <position position="262"/>
    </location>
    <ligand>
        <name>ADP</name>
        <dbReference type="ChEBI" id="CHEBI:456216"/>
    </ligand>
</feature>
<feature type="binding site" evidence="9">
    <location>
        <position position="262"/>
    </location>
    <ligand>
        <name>ATP</name>
        <dbReference type="ChEBI" id="CHEBI:30616"/>
    </ligand>
</feature>
<dbReference type="GO" id="GO:0006072">
    <property type="term" value="P:glycerol-3-phosphate metabolic process"/>
    <property type="evidence" value="ECO:0007669"/>
    <property type="project" value="InterPro"/>
</dbReference>
<evidence type="ECO:0000256" key="3">
    <source>
        <dbReference type="ARBA" id="ARBA00022679"/>
    </source>
</evidence>
<comment type="function">
    <text evidence="9">Key enzyme in the regulation of glycerol uptake and metabolism. Catalyzes the phosphorylation of glycerol to yield sn-glycerol 3-phosphate.</text>
</comment>
<evidence type="ECO:0000259" key="11">
    <source>
        <dbReference type="Pfam" id="PF02782"/>
    </source>
</evidence>
<dbReference type="CDD" id="cd07786">
    <property type="entry name" value="FGGY_EcGK_like"/>
    <property type="match status" value="1"/>
</dbReference>
<evidence type="ECO:0000256" key="1">
    <source>
        <dbReference type="ARBA" id="ARBA00005190"/>
    </source>
</evidence>
<keyword evidence="5 9" id="KW-0418">Kinase</keyword>
<organism evidence="12 13">
    <name type="scientific">Massilia glaciei</name>
    <dbReference type="NCBI Taxonomy" id="1524097"/>
    <lineage>
        <taxon>Bacteria</taxon>
        <taxon>Pseudomonadati</taxon>
        <taxon>Pseudomonadota</taxon>
        <taxon>Betaproteobacteria</taxon>
        <taxon>Burkholderiales</taxon>
        <taxon>Oxalobacteraceae</taxon>
        <taxon>Telluria group</taxon>
        <taxon>Massilia</taxon>
    </lineage>
</organism>
<feature type="binding site" evidence="9">
    <location>
        <position position="131"/>
    </location>
    <ligand>
        <name>glycerol</name>
        <dbReference type="ChEBI" id="CHEBI:17754"/>
    </ligand>
</feature>
<dbReference type="RefSeq" id="WP_106755757.1">
    <property type="nucleotide sequence ID" value="NZ_PXWF02000021.1"/>
</dbReference>
<feature type="binding site" evidence="9">
    <location>
        <position position="304"/>
    </location>
    <ligand>
        <name>ATP</name>
        <dbReference type="ChEBI" id="CHEBI:30616"/>
    </ligand>
</feature>
<dbReference type="InterPro" id="IPR005999">
    <property type="entry name" value="Glycerol_kin"/>
</dbReference>
<comment type="catalytic activity">
    <reaction evidence="8 9">
        <text>glycerol + ATP = sn-glycerol 3-phosphate + ADP + H(+)</text>
        <dbReference type="Rhea" id="RHEA:21644"/>
        <dbReference type="ChEBI" id="CHEBI:15378"/>
        <dbReference type="ChEBI" id="CHEBI:17754"/>
        <dbReference type="ChEBI" id="CHEBI:30616"/>
        <dbReference type="ChEBI" id="CHEBI:57597"/>
        <dbReference type="ChEBI" id="CHEBI:456216"/>
        <dbReference type="EC" id="2.7.1.30"/>
    </reaction>
</comment>
<dbReference type="PIRSF" id="PIRSF000538">
    <property type="entry name" value="GlpK"/>
    <property type="match status" value="1"/>
</dbReference>
<dbReference type="HAMAP" id="MF_00186">
    <property type="entry name" value="Glycerol_kin"/>
    <property type="match status" value="1"/>
</dbReference>
<dbReference type="GO" id="GO:0005524">
    <property type="term" value="F:ATP binding"/>
    <property type="evidence" value="ECO:0007669"/>
    <property type="project" value="UniProtKB-UniRule"/>
</dbReference>
<evidence type="ECO:0000313" key="13">
    <source>
        <dbReference type="Proteomes" id="UP000241421"/>
    </source>
</evidence>
<dbReference type="InterPro" id="IPR018483">
    <property type="entry name" value="Carb_kinase_FGGY_CS"/>
</dbReference>
<dbReference type="EC" id="2.7.1.30" evidence="9"/>
<dbReference type="GO" id="GO:0004370">
    <property type="term" value="F:glycerol kinase activity"/>
    <property type="evidence" value="ECO:0007669"/>
    <property type="project" value="UniProtKB-UniRule"/>
</dbReference>
<dbReference type="InterPro" id="IPR000577">
    <property type="entry name" value="Carb_kinase_FGGY"/>
</dbReference>
<dbReference type="PANTHER" id="PTHR10196:SF69">
    <property type="entry name" value="GLYCEROL KINASE"/>
    <property type="match status" value="1"/>
</dbReference>
<dbReference type="EMBL" id="PXWF02000021">
    <property type="protein sequence ID" value="PWF55498.1"/>
    <property type="molecule type" value="Genomic_DNA"/>
</dbReference>
<feature type="binding site" evidence="9">
    <location>
        <position position="240"/>
    </location>
    <ligand>
        <name>glycerol</name>
        <dbReference type="ChEBI" id="CHEBI:17754"/>
    </ligand>
</feature>
<dbReference type="GO" id="GO:0005829">
    <property type="term" value="C:cytosol"/>
    <property type="evidence" value="ECO:0007669"/>
    <property type="project" value="TreeGrafter"/>
</dbReference>
<keyword evidence="6 9" id="KW-0319">Glycerol metabolism</keyword>
<evidence type="ECO:0000256" key="4">
    <source>
        <dbReference type="ARBA" id="ARBA00022741"/>
    </source>
</evidence>
<feature type="binding site" evidence="9">
    <location>
        <position position="404"/>
    </location>
    <ligand>
        <name>ADP</name>
        <dbReference type="ChEBI" id="CHEBI:456216"/>
    </ligand>
</feature>
<feature type="binding site" evidence="9">
    <location>
        <position position="79"/>
    </location>
    <ligand>
        <name>sn-glycerol 3-phosphate</name>
        <dbReference type="ChEBI" id="CHEBI:57597"/>
    </ligand>
</feature>
<name>A0A2U2I6U7_9BURK</name>
<dbReference type="Proteomes" id="UP000241421">
    <property type="component" value="Unassembled WGS sequence"/>
</dbReference>
<keyword evidence="7 9" id="KW-0067">ATP-binding</keyword>